<evidence type="ECO:0000313" key="2">
    <source>
        <dbReference type="Proteomes" id="UP000014974"/>
    </source>
</evidence>
<dbReference type="Proteomes" id="UP000014974">
    <property type="component" value="Unassembled WGS sequence"/>
</dbReference>
<dbReference type="STRING" id="641524.ADICYQ_0901"/>
<reference evidence="1 2" key="1">
    <citation type="journal article" date="2013" name="Genome Announc.">
        <title>Draft Genome Sequence of Cyclobacterium qasimii Strain M12-11BT, Isolated from Arctic Marine Sediment.</title>
        <authorList>
            <person name="Shivaji S."/>
            <person name="Ara S."/>
            <person name="Singh A."/>
            <person name="Kumar Pinnaka A."/>
        </authorList>
    </citation>
    <scope>NUCLEOTIDE SEQUENCE [LARGE SCALE GENOMIC DNA]</scope>
    <source>
        <strain evidence="1 2">M12-11B</strain>
    </source>
</reference>
<dbReference type="AlphaFoldDB" id="S7VL33"/>
<organism evidence="1 2">
    <name type="scientific">Cyclobacterium qasimii M12-11B</name>
    <dbReference type="NCBI Taxonomy" id="641524"/>
    <lineage>
        <taxon>Bacteria</taxon>
        <taxon>Pseudomonadati</taxon>
        <taxon>Bacteroidota</taxon>
        <taxon>Cytophagia</taxon>
        <taxon>Cytophagales</taxon>
        <taxon>Cyclobacteriaceae</taxon>
        <taxon>Cyclobacterium</taxon>
    </lineage>
</organism>
<dbReference type="EMBL" id="ATNM01000035">
    <property type="protein sequence ID" value="EPR70905.1"/>
    <property type="molecule type" value="Genomic_DNA"/>
</dbReference>
<proteinExistence type="predicted"/>
<evidence type="ECO:0000313" key="1">
    <source>
        <dbReference type="EMBL" id="EPR70905.1"/>
    </source>
</evidence>
<gene>
    <name evidence="1" type="ORF">ADICYQ_0901</name>
</gene>
<sequence length="66" mass="7539">MIKRRQFLKSSVSKGISLMVIPGLGGLNFQTYRKGRKLKYQLKHDIPTKLYDGKKVLGSSSRRNNT</sequence>
<accession>S7VL33</accession>
<name>S7VL33_9BACT</name>
<comment type="caution">
    <text evidence="1">The sequence shown here is derived from an EMBL/GenBank/DDBJ whole genome shotgun (WGS) entry which is preliminary data.</text>
</comment>
<protein>
    <submittedName>
        <fullName evidence="1">Uncharacterized protein</fullName>
    </submittedName>
</protein>